<evidence type="ECO:0008006" key="6">
    <source>
        <dbReference type="Google" id="ProtNLM"/>
    </source>
</evidence>
<gene>
    <name evidence="4" type="ORF">A3860_30390</name>
</gene>
<dbReference type="OrthoDB" id="9757650at2"/>
<keyword evidence="5" id="KW-1185">Reference proteome</keyword>
<dbReference type="InterPro" id="IPR013783">
    <property type="entry name" value="Ig-like_fold"/>
</dbReference>
<dbReference type="Gene3D" id="3.40.50.1460">
    <property type="match status" value="1"/>
</dbReference>
<dbReference type="RefSeq" id="WP_158085324.1">
    <property type="nucleotide sequence ID" value="NZ_LVYD01000054.1"/>
</dbReference>
<evidence type="ECO:0000259" key="3">
    <source>
        <dbReference type="Pfam" id="PF07705"/>
    </source>
</evidence>
<evidence type="ECO:0000313" key="5">
    <source>
        <dbReference type="Proteomes" id="UP000192796"/>
    </source>
</evidence>
<reference evidence="4 5" key="1">
    <citation type="submission" date="2016-03" db="EMBL/GenBank/DDBJ databases">
        <title>Niastella vici sp. nov., isolated from farmland soil.</title>
        <authorList>
            <person name="Chen L."/>
            <person name="Wang D."/>
            <person name="Yang S."/>
            <person name="Wang G."/>
        </authorList>
    </citation>
    <scope>NUCLEOTIDE SEQUENCE [LARGE SCALE GENOMIC DNA]</scope>
    <source>
        <strain evidence="4 5">DJ57</strain>
    </source>
</reference>
<dbReference type="Gene3D" id="2.60.40.4070">
    <property type="match status" value="1"/>
</dbReference>
<dbReference type="SUPFAM" id="SSF52129">
    <property type="entry name" value="Caspase-like"/>
    <property type="match status" value="1"/>
</dbReference>
<dbReference type="InterPro" id="IPR011635">
    <property type="entry name" value="CARDB"/>
</dbReference>
<name>A0A1V9FUT7_9BACT</name>
<feature type="domain" description="Gingipain" evidence="2">
    <location>
        <begin position="401"/>
        <end position="777"/>
    </location>
</feature>
<dbReference type="InterPro" id="IPR029030">
    <property type="entry name" value="Caspase-like_dom_sf"/>
</dbReference>
<accession>A0A1V9FUT7</accession>
<dbReference type="InterPro" id="IPR001769">
    <property type="entry name" value="Gingipain"/>
</dbReference>
<protein>
    <recommendedName>
        <fullName evidence="6">Gingipain domain-containing protein</fullName>
    </recommendedName>
</protein>
<feature type="chain" id="PRO_5012235467" description="Gingipain domain-containing protein" evidence="1">
    <location>
        <begin position="19"/>
        <end position="1701"/>
    </location>
</feature>
<dbReference type="Proteomes" id="UP000192796">
    <property type="component" value="Unassembled WGS sequence"/>
</dbReference>
<evidence type="ECO:0000256" key="1">
    <source>
        <dbReference type="SAM" id="SignalP"/>
    </source>
</evidence>
<dbReference type="EMBL" id="LVYD01000054">
    <property type="protein sequence ID" value="OQP61996.1"/>
    <property type="molecule type" value="Genomic_DNA"/>
</dbReference>
<dbReference type="Pfam" id="PF01364">
    <property type="entry name" value="Peptidase_C25"/>
    <property type="match status" value="1"/>
</dbReference>
<feature type="signal peptide" evidence="1">
    <location>
        <begin position="1"/>
        <end position="18"/>
    </location>
</feature>
<dbReference type="STRING" id="1703345.A3860_30390"/>
<dbReference type="Gene3D" id="2.60.40.10">
    <property type="entry name" value="Immunoglobulins"/>
    <property type="match status" value="1"/>
</dbReference>
<evidence type="ECO:0000259" key="2">
    <source>
        <dbReference type="Pfam" id="PF01364"/>
    </source>
</evidence>
<keyword evidence="1" id="KW-0732">Signal</keyword>
<evidence type="ECO:0000313" key="4">
    <source>
        <dbReference type="EMBL" id="OQP61996.1"/>
    </source>
</evidence>
<comment type="caution">
    <text evidence="4">The sequence shown here is derived from an EMBL/GenBank/DDBJ whole genome shotgun (WGS) entry which is preliminary data.</text>
</comment>
<feature type="domain" description="CARDB" evidence="3">
    <location>
        <begin position="784"/>
        <end position="893"/>
    </location>
</feature>
<dbReference type="Pfam" id="PF07705">
    <property type="entry name" value="CARDB"/>
    <property type="match status" value="1"/>
</dbReference>
<sequence length="1701" mass="190383">MRKIFTLLLLVAGFAASAQQYNNEWIKQGQTYYKFKIANKDGGLFRIPKSLLDAYGIGNTAVQNFELWRNGEKVPFFPSVSSGALPANGYLEFWGEANDGKPDNALYRNPAYQHTTKLSLLSDTAVYFLSVNTNQAGYRYTDVYNNVAGNALPVEPYFMHTVGNYYAQAVPNPGFAAYVGQYVYSSSYDQGEFFASGDIYPSSPITTTLGNLNVAASGPDGVLKFGAVGNAVNTRNIRVGVNAVQVKDTVMDYFNDLVTTAPVSRSSISSGSASVQFINTSANSNDRMEVSFFELSYPRTFDFNGTTNFKFVLPAKSGGYYLEITNFNNGSAVPVLYDFANRERYAGDISTMGKVKFALPGTATDRQLVLVSEDAGNINTVTALTTRTFTNYRLAANQGDYLIISNSILYTGTSGNNPVQDYKNYRASTAGGSFKPIVADMDELEDQFAYGIKRHPLSIRNFIRYARDSFSAPIKNVFLIGRGVNYSDYQRYDRAGNNLADRLNLVPTFGWPGSDNLLSAKDLTYPVAATPIGRLSVVVGKEVEDYLEKVKEYELAQQTAPNTLAGREWMKNVMHITGTSDAYLGTVLCNYMEVYQTMIEDTMYGAHVNVFCKTSTNPVEAVSPEKVSNLFASGISFLTYFGHSSATILEFNIDDPYNYNNQGKYPVFFVNGCKAGDFFTFYTQRLQVNETLSEKFTLAKQHGAIGFVASTHFGIVNYLNLYLTGLYNLMGHQDYNKSLGETLKDALAEMQKATGTYDYYSRTHAEQITLHGDPAVKFNVQPKPDYVIEDQTVLINPPFISVAETKFTVKVKAVNLGRSPKDSIVFEVKQVYPDNSTAILYRQKIRGIQYADSITLDVPIVTSHDKGLNKIIATIDADNVVDEVSESNNSVTKDFYIYENEARPVYPYMYAIINNPTQTLIASTANPFSAARDYIFELDTTGLFNSSIKITKTINGPGGILEFNPGITYADSTVYYWRIAVKPDAGGTYQWVTSSFMYMKGTIDGFAQDHHFQHLNSTAERVSLDSASRQWKFGTRSSNIFITTGTWGRSATYENQVEIDVNGNMVAHNFCAFSSIAFLVFDPVSFKPWKNNYDPVTGAGQYGSWNNCSTGREYNFEFRYTDTAWRAKMRNFMENVIPNGYFVVARSAALDSTQFSPVSFPQSFAADWQRDTAYYGTYNSIYHSFMKYGFTAIDSFNRSRNWIFMYKKNDNINFTPIYKFTNGVNDITTMQANCITPDTIGYITSPVFGPAHAWKQVIWNGVSLENPSPDNPSVDVIGISGTNTETVLYTLDRNTHNLDVSSVDPVQYPYMKLRMRNIDSVALTPYQLKSWRIYYEPVPEGSMAANLFLTQMKDTFAMGETASFGIAFKNVSKTPFDSVKVKAIVTDQNNVAHTLFVRKQKPLIVGDTIIVRLDFNTTSYGGNNLLFVNVNPDNDQKEQYLFNNFIYKNFYVYPDNKSPLLDVTFDGVHILNRDIVSAKPHIEIKLKDEQNYLLLNDTSLANVQVKYPDGTLRTYSFDNDTLRFIPATSGANNTATVEFTPQFMGQINPEGDVYELIVKGKDKSGNKASDIAYRIAFTVISKPMISNVLNYPNPFSTSTAFVFTITGSEMPQNIRIQVLTVTGKIVREITMNELGPLHIGRNITEFKWDGTDQYGDKLANGVYLYRIITSMNGKTMDKYKAASDNTDKYFNNGYGKMYLMR</sequence>
<organism evidence="4 5">
    <name type="scientific">Niastella vici</name>
    <dbReference type="NCBI Taxonomy" id="1703345"/>
    <lineage>
        <taxon>Bacteria</taxon>
        <taxon>Pseudomonadati</taxon>
        <taxon>Bacteroidota</taxon>
        <taxon>Chitinophagia</taxon>
        <taxon>Chitinophagales</taxon>
        <taxon>Chitinophagaceae</taxon>
        <taxon>Niastella</taxon>
    </lineage>
</organism>
<dbReference type="GO" id="GO:0006508">
    <property type="term" value="P:proteolysis"/>
    <property type="evidence" value="ECO:0007669"/>
    <property type="project" value="InterPro"/>
</dbReference>
<dbReference type="GO" id="GO:0008234">
    <property type="term" value="F:cysteine-type peptidase activity"/>
    <property type="evidence" value="ECO:0007669"/>
    <property type="project" value="InterPro"/>
</dbReference>
<proteinExistence type="predicted"/>